<keyword evidence="10" id="KW-1185">Reference proteome</keyword>
<evidence type="ECO:0000313" key="10">
    <source>
        <dbReference type="Proteomes" id="UP000228380"/>
    </source>
</evidence>
<evidence type="ECO:0000313" key="11">
    <source>
        <dbReference type="RefSeq" id="XP_008807419.3"/>
    </source>
</evidence>
<dbReference type="PANTHER" id="PTHR45988">
    <property type="entry name" value="C2H2 TYPE ZINC FINGER TRANSCRIPTION FACTOR FAMILY-RELATED"/>
    <property type="match status" value="1"/>
</dbReference>
<dbReference type="GO" id="GO:0000976">
    <property type="term" value="F:transcription cis-regulatory region binding"/>
    <property type="evidence" value="ECO:0007669"/>
    <property type="project" value="TreeGrafter"/>
</dbReference>
<dbReference type="RefSeq" id="XP_008807419.3">
    <property type="nucleotide sequence ID" value="XM_008809197.4"/>
</dbReference>
<evidence type="ECO:0000256" key="1">
    <source>
        <dbReference type="ARBA" id="ARBA00022723"/>
    </source>
</evidence>
<keyword evidence="1" id="KW-0479">Metal-binding</keyword>
<dbReference type="PROSITE" id="PS00028">
    <property type="entry name" value="ZINC_FINGER_C2H2_1"/>
    <property type="match status" value="2"/>
</dbReference>
<evidence type="ECO:0000256" key="8">
    <source>
        <dbReference type="SAM" id="MobiDB-lite"/>
    </source>
</evidence>
<name>A0A8B7CW65_PHODC</name>
<evidence type="ECO:0000256" key="2">
    <source>
        <dbReference type="ARBA" id="ARBA00022737"/>
    </source>
</evidence>
<reference evidence="10" key="1">
    <citation type="journal article" date="2019" name="Nat. Commun.">
        <title>Genome-wide association mapping of date palm fruit traits.</title>
        <authorList>
            <person name="Hazzouri K.M."/>
            <person name="Gros-Balthazard M."/>
            <person name="Flowers J.M."/>
            <person name="Copetti D."/>
            <person name="Lemansour A."/>
            <person name="Lebrun M."/>
            <person name="Masmoudi K."/>
            <person name="Ferrand S."/>
            <person name="Dhar M.I."/>
            <person name="Fresquez Z.A."/>
            <person name="Rosas U."/>
            <person name="Zhang J."/>
            <person name="Talag J."/>
            <person name="Lee S."/>
            <person name="Kudrna D."/>
            <person name="Powell R.F."/>
            <person name="Leitch I.J."/>
            <person name="Krueger R.R."/>
            <person name="Wing R.A."/>
            <person name="Amiri K.M.A."/>
            <person name="Purugganan M.D."/>
        </authorList>
    </citation>
    <scope>NUCLEOTIDE SEQUENCE [LARGE SCALE GENOMIC DNA]</scope>
    <source>
        <strain evidence="10">cv. Khalas</strain>
    </source>
</reference>
<feature type="region of interest" description="Disordered" evidence="8">
    <location>
        <begin position="176"/>
        <end position="199"/>
    </location>
</feature>
<dbReference type="AlphaFoldDB" id="A0A8B7CW65"/>
<evidence type="ECO:0000256" key="4">
    <source>
        <dbReference type="ARBA" id="ARBA00022833"/>
    </source>
</evidence>
<keyword evidence="5" id="KW-0805">Transcription regulation</keyword>
<dbReference type="SMART" id="SM00355">
    <property type="entry name" value="ZnF_C2H2"/>
    <property type="match status" value="2"/>
</dbReference>
<dbReference type="GO" id="GO:0005634">
    <property type="term" value="C:nucleus"/>
    <property type="evidence" value="ECO:0007669"/>
    <property type="project" value="TreeGrafter"/>
</dbReference>
<dbReference type="InterPro" id="IPR036236">
    <property type="entry name" value="Znf_C2H2_sf"/>
</dbReference>
<dbReference type="KEGG" id="pda:103719797"/>
<evidence type="ECO:0000256" key="7">
    <source>
        <dbReference type="PROSITE-ProRule" id="PRU00042"/>
    </source>
</evidence>
<dbReference type="PANTHER" id="PTHR45988:SF1">
    <property type="entry name" value="ZINC FINGER PROTEIN AZF2"/>
    <property type="match status" value="1"/>
</dbReference>
<sequence>MALQALLDSTTEALPWAMGDRSKRRRSSALRTEEEYLALCLLMFARGNDRQQQPLPLPPPPKPSYKCSVCSKAFPSYQALGGHKSSHRRPTGLEDVRLFSSFTGNGPVSSGGSGGASEGGRAHRCSVCFRSFATGQALGGHKRCHYWEGCSSSGVAVRDFDLNLPPSPEFGVERWGVGEEEEEVQSPLTAKKPRLLIPA</sequence>
<dbReference type="SUPFAM" id="SSF57667">
    <property type="entry name" value="beta-beta-alpha zinc fingers"/>
    <property type="match status" value="1"/>
</dbReference>
<gene>
    <name evidence="11" type="primary">LOC103719797</name>
</gene>
<dbReference type="Pfam" id="PF13912">
    <property type="entry name" value="zf-C2H2_6"/>
    <property type="match status" value="2"/>
</dbReference>
<dbReference type="GO" id="GO:0003700">
    <property type="term" value="F:DNA-binding transcription factor activity"/>
    <property type="evidence" value="ECO:0007669"/>
    <property type="project" value="InterPro"/>
</dbReference>
<evidence type="ECO:0000256" key="3">
    <source>
        <dbReference type="ARBA" id="ARBA00022771"/>
    </source>
</evidence>
<keyword evidence="3 7" id="KW-0863">Zinc-finger</keyword>
<evidence type="ECO:0000256" key="6">
    <source>
        <dbReference type="ARBA" id="ARBA00023163"/>
    </source>
</evidence>
<protein>
    <submittedName>
        <fullName evidence="11">Zinc finger protein ZAT6-like</fullName>
    </submittedName>
</protein>
<reference evidence="11" key="2">
    <citation type="submission" date="2025-08" db="UniProtKB">
        <authorList>
            <consortium name="RefSeq"/>
        </authorList>
    </citation>
    <scope>IDENTIFICATION</scope>
    <source>
        <tissue evidence="11">Young leaves</tissue>
    </source>
</reference>
<dbReference type="Gene3D" id="3.30.160.60">
    <property type="entry name" value="Classic Zinc Finger"/>
    <property type="match status" value="1"/>
</dbReference>
<dbReference type="OrthoDB" id="40579at2759"/>
<dbReference type="InterPro" id="IPR044653">
    <property type="entry name" value="AZF1/2/3-like"/>
</dbReference>
<dbReference type="Proteomes" id="UP000228380">
    <property type="component" value="Chromosome 15"/>
</dbReference>
<feature type="domain" description="C2H2-type" evidence="9">
    <location>
        <begin position="65"/>
        <end position="92"/>
    </location>
</feature>
<feature type="domain" description="C2H2-type" evidence="9">
    <location>
        <begin position="123"/>
        <end position="145"/>
    </location>
</feature>
<proteinExistence type="predicted"/>
<keyword evidence="6" id="KW-0804">Transcription</keyword>
<dbReference type="PROSITE" id="PS50157">
    <property type="entry name" value="ZINC_FINGER_C2H2_2"/>
    <property type="match status" value="2"/>
</dbReference>
<accession>A0A8B7CW65</accession>
<keyword evidence="4" id="KW-0862">Zinc</keyword>
<dbReference type="GO" id="GO:0008270">
    <property type="term" value="F:zinc ion binding"/>
    <property type="evidence" value="ECO:0007669"/>
    <property type="project" value="UniProtKB-KW"/>
</dbReference>
<dbReference type="InterPro" id="IPR013087">
    <property type="entry name" value="Znf_C2H2_type"/>
</dbReference>
<organism evidence="10 11">
    <name type="scientific">Phoenix dactylifera</name>
    <name type="common">Date palm</name>
    <dbReference type="NCBI Taxonomy" id="42345"/>
    <lineage>
        <taxon>Eukaryota</taxon>
        <taxon>Viridiplantae</taxon>
        <taxon>Streptophyta</taxon>
        <taxon>Embryophyta</taxon>
        <taxon>Tracheophyta</taxon>
        <taxon>Spermatophyta</taxon>
        <taxon>Magnoliopsida</taxon>
        <taxon>Liliopsida</taxon>
        <taxon>Arecaceae</taxon>
        <taxon>Coryphoideae</taxon>
        <taxon>Phoeniceae</taxon>
        <taxon>Phoenix</taxon>
    </lineage>
</organism>
<evidence type="ECO:0000259" key="9">
    <source>
        <dbReference type="PROSITE" id="PS50157"/>
    </source>
</evidence>
<evidence type="ECO:0000256" key="5">
    <source>
        <dbReference type="ARBA" id="ARBA00023015"/>
    </source>
</evidence>
<keyword evidence="2" id="KW-0677">Repeat</keyword>
<dbReference type="GeneID" id="103719797"/>